<protein>
    <submittedName>
        <fullName evidence="5">Uncharacterized protein</fullName>
    </submittedName>
</protein>
<dbReference type="EMBL" id="ML996694">
    <property type="protein sequence ID" value="KAF2400745.1"/>
    <property type="molecule type" value="Genomic_DNA"/>
</dbReference>
<evidence type="ECO:0000259" key="4">
    <source>
        <dbReference type="Pfam" id="PF25078"/>
    </source>
</evidence>
<evidence type="ECO:0000256" key="1">
    <source>
        <dbReference type="SAM" id="Coils"/>
    </source>
</evidence>
<feature type="domain" description="DUF7801" evidence="4">
    <location>
        <begin position="666"/>
        <end position="818"/>
    </location>
</feature>
<dbReference type="InterPro" id="IPR029191">
    <property type="entry name" value="Uds1"/>
</dbReference>
<sequence length="889" mass="98258">MAAIVPLRSPERLRQRPRASLQFPTPDILLEISSEPVMVKPRARAPSAVPPPAAADPVALHLLVETALLDSQSFEILSYEELEELKRTEELLAARVDAVRRRLALETKVRDAAKSLGRLYSMTKETGSMSPKMVRRSSGMSRETMEKADAELAASTKKCDELSRELYHLEQRLKNAQMRLVQHTAGILQLSQAQALKGRGFLPDGRPESPASMDKFEIGAAVENPGYERKLERQKDSLDGFIDELKGGKSPSPPKDDSKQLEAMAEIGKKLDLLTSRVREVLAQTNPAKAAVYDPEADLRATTADETKVSRQLDRLVLGLDDIAAERDQVREQYDGLMRQQNAELEEKMVLLDEELQSGEATREELSKVKQQNAQLQSELQTSVQENLTLQREYDKIEDEVIQELEELNNEIFDVIVSYSPDQKPNLEEVPDPTDGHAAQITYFRTRFDDVKTLLSNLTDMAERSRSASLSNADRSSQYEAVLSGLWDIILAGEDEVRRRKGLEREQLAARRAAGAETNSEDDLSPDEDDTLGTEFSLPAFSTKIQWLVSQLTYLKEKQSKLTRRIRQEKSKQSEAVQAATAAATAAAAAAMEAKTSDAVFAKEEQIKRLEDQLETEIEEARHEAKVAYADAQAKLDEAATKAQTLESDLAAATAAKERALADLEARDKAVKAMEEELHALEADVIRLTTELTMAKAEVDSAYGSRSQRAADAAQAANSQAQARLDELTARNAELTAALAALQADRDAAGKGAAGASKREQELKTELEGALGELEGLTRASVEAEKEREGLEGVVDGLRDKIEELETQLSDERVKALGMKSGPAGATTQTTSTILLKNEFKKMMRDTRTEHLKALRAEQEERRRLEALVRTLRREQGTGKSGLSQSMTA</sequence>
<evidence type="ECO:0000313" key="6">
    <source>
        <dbReference type="Proteomes" id="UP000799640"/>
    </source>
</evidence>
<evidence type="ECO:0000259" key="3">
    <source>
        <dbReference type="Pfam" id="PF15456"/>
    </source>
</evidence>
<dbReference type="Gene3D" id="1.10.287.1490">
    <property type="match status" value="1"/>
</dbReference>
<dbReference type="Pfam" id="PF25078">
    <property type="entry name" value="DUF7801"/>
    <property type="match status" value="1"/>
</dbReference>
<feature type="coiled-coil region" evidence="1">
    <location>
        <begin position="600"/>
        <end position="815"/>
    </location>
</feature>
<proteinExistence type="predicted"/>
<dbReference type="Pfam" id="PF15456">
    <property type="entry name" value="Uds1"/>
    <property type="match status" value="1"/>
</dbReference>
<feature type="compositionally biased region" description="Acidic residues" evidence="2">
    <location>
        <begin position="519"/>
        <end position="532"/>
    </location>
</feature>
<dbReference type="OrthoDB" id="5569911at2759"/>
<dbReference type="InterPro" id="IPR056703">
    <property type="entry name" value="DUF7801"/>
</dbReference>
<dbReference type="AlphaFoldDB" id="A0A6G1HYD1"/>
<evidence type="ECO:0000313" key="5">
    <source>
        <dbReference type="EMBL" id="KAF2400745.1"/>
    </source>
</evidence>
<keyword evidence="6" id="KW-1185">Reference proteome</keyword>
<feature type="coiled-coil region" evidence="1">
    <location>
        <begin position="145"/>
        <end position="179"/>
    </location>
</feature>
<keyword evidence="1" id="KW-0175">Coiled coil</keyword>
<feature type="domain" description="Up-regulated during septation protein 1" evidence="3">
    <location>
        <begin position="61"/>
        <end position="190"/>
    </location>
</feature>
<feature type="coiled-coil region" evidence="1">
    <location>
        <begin position="320"/>
        <end position="411"/>
    </location>
</feature>
<reference evidence="5" key="1">
    <citation type="journal article" date="2020" name="Stud. Mycol.">
        <title>101 Dothideomycetes genomes: a test case for predicting lifestyles and emergence of pathogens.</title>
        <authorList>
            <person name="Haridas S."/>
            <person name="Albert R."/>
            <person name="Binder M."/>
            <person name="Bloem J."/>
            <person name="Labutti K."/>
            <person name="Salamov A."/>
            <person name="Andreopoulos B."/>
            <person name="Baker S."/>
            <person name="Barry K."/>
            <person name="Bills G."/>
            <person name="Bluhm B."/>
            <person name="Cannon C."/>
            <person name="Castanera R."/>
            <person name="Culley D."/>
            <person name="Daum C."/>
            <person name="Ezra D."/>
            <person name="Gonzalez J."/>
            <person name="Henrissat B."/>
            <person name="Kuo A."/>
            <person name="Liang C."/>
            <person name="Lipzen A."/>
            <person name="Lutzoni F."/>
            <person name="Magnuson J."/>
            <person name="Mondo S."/>
            <person name="Nolan M."/>
            <person name="Ohm R."/>
            <person name="Pangilinan J."/>
            <person name="Park H.-J."/>
            <person name="Ramirez L."/>
            <person name="Alfaro M."/>
            <person name="Sun H."/>
            <person name="Tritt A."/>
            <person name="Yoshinaga Y."/>
            <person name="Zwiers L.-H."/>
            <person name="Turgeon B."/>
            <person name="Goodwin S."/>
            <person name="Spatafora J."/>
            <person name="Crous P."/>
            <person name="Grigoriev I."/>
        </authorList>
    </citation>
    <scope>NUCLEOTIDE SEQUENCE</scope>
    <source>
        <strain evidence="5">CBS 262.69</strain>
    </source>
</reference>
<accession>A0A6G1HYD1</accession>
<evidence type="ECO:0000256" key="2">
    <source>
        <dbReference type="SAM" id="MobiDB-lite"/>
    </source>
</evidence>
<organism evidence="5 6">
    <name type="scientific">Trichodelitschia bisporula</name>
    <dbReference type="NCBI Taxonomy" id="703511"/>
    <lineage>
        <taxon>Eukaryota</taxon>
        <taxon>Fungi</taxon>
        <taxon>Dikarya</taxon>
        <taxon>Ascomycota</taxon>
        <taxon>Pezizomycotina</taxon>
        <taxon>Dothideomycetes</taxon>
        <taxon>Dothideomycetes incertae sedis</taxon>
        <taxon>Phaeotrichales</taxon>
        <taxon>Phaeotrichaceae</taxon>
        <taxon>Trichodelitschia</taxon>
    </lineage>
</organism>
<feature type="region of interest" description="Disordered" evidence="2">
    <location>
        <begin position="510"/>
        <end position="533"/>
    </location>
</feature>
<feature type="region of interest" description="Disordered" evidence="2">
    <location>
        <begin position="241"/>
        <end position="260"/>
    </location>
</feature>
<dbReference type="Proteomes" id="UP000799640">
    <property type="component" value="Unassembled WGS sequence"/>
</dbReference>
<name>A0A6G1HYD1_9PEZI</name>
<feature type="coiled-coil region" evidence="1">
    <location>
        <begin position="848"/>
        <end position="875"/>
    </location>
</feature>
<gene>
    <name evidence="5" type="ORF">EJ06DRAFT_548705</name>
</gene>